<dbReference type="InterPro" id="IPR036396">
    <property type="entry name" value="Cyt_P450_sf"/>
</dbReference>
<dbReference type="AlphaFoldDB" id="A0A3S3QVG3"/>
<evidence type="ECO:0000313" key="10">
    <source>
        <dbReference type="Proteomes" id="UP000283530"/>
    </source>
</evidence>
<dbReference type="Pfam" id="PF00067">
    <property type="entry name" value="p450"/>
    <property type="match status" value="1"/>
</dbReference>
<dbReference type="PANTHER" id="PTHR47950">
    <property type="entry name" value="CYTOCHROME P450, FAMILY 76, SUBFAMILY C, POLYPEPTIDE 5-RELATED"/>
    <property type="match status" value="1"/>
</dbReference>
<dbReference type="InterPro" id="IPR001128">
    <property type="entry name" value="Cyt_P450"/>
</dbReference>
<evidence type="ECO:0000256" key="3">
    <source>
        <dbReference type="ARBA" id="ARBA00022617"/>
    </source>
</evidence>
<keyword evidence="6 7" id="KW-0408">Iron</keyword>
<evidence type="ECO:0000256" key="7">
    <source>
        <dbReference type="PIRSR" id="PIRSR602401-1"/>
    </source>
</evidence>
<comment type="similarity">
    <text evidence="2 8">Belongs to the cytochrome P450 family.</text>
</comment>
<keyword evidence="4 7" id="KW-0479">Metal-binding</keyword>
<comment type="cofactor">
    <cofactor evidence="1 7">
        <name>heme</name>
        <dbReference type="ChEBI" id="CHEBI:30413"/>
    </cofactor>
</comment>
<accession>A0A3S3QVG3</accession>
<dbReference type="GO" id="GO:0004497">
    <property type="term" value="F:monooxygenase activity"/>
    <property type="evidence" value="ECO:0007669"/>
    <property type="project" value="UniProtKB-KW"/>
</dbReference>
<name>A0A3S3QVG3_9MAGN</name>
<reference evidence="9 10" key="1">
    <citation type="journal article" date="2019" name="Nat. Plants">
        <title>Stout camphor tree genome fills gaps in understanding of flowering plant genome evolution.</title>
        <authorList>
            <person name="Chaw S.M."/>
            <person name="Liu Y.C."/>
            <person name="Wu Y.W."/>
            <person name="Wang H.Y."/>
            <person name="Lin C.I."/>
            <person name="Wu C.S."/>
            <person name="Ke H.M."/>
            <person name="Chang L.Y."/>
            <person name="Hsu C.Y."/>
            <person name="Yang H.T."/>
            <person name="Sudianto E."/>
            <person name="Hsu M.H."/>
            <person name="Wu K.P."/>
            <person name="Wang L.N."/>
            <person name="Leebens-Mack J.H."/>
            <person name="Tsai I.J."/>
        </authorList>
    </citation>
    <scope>NUCLEOTIDE SEQUENCE [LARGE SCALE GENOMIC DNA]</scope>
    <source>
        <strain evidence="10">cv. Chaw 1501</strain>
        <tissue evidence="9">Young leaves</tissue>
    </source>
</reference>
<gene>
    <name evidence="9" type="ORF">CKAN_02032500</name>
</gene>
<dbReference type="GO" id="GO:0020037">
    <property type="term" value="F:heme binding"/>
    <property type="evidence" value="ECO:0007669"/>
    <property type="project" value="InterPro"/>
</dbReference>
<proteinExistence type="inferred from homology"/>
<evidence type="ECO:0000256" key="4">
    <source>
        <dbReference type="ARBA" id="ARBA00022723"/>
    </source>
</evidence>
<dbReference type="Proteomes" id="UP000283530">
    <property type="component" value="Unassembled WGS sequence"/>
</dbReference>
<dbReference type="STRING" id="337451.A0A3S3QVG3"/>
<evidence type="ECO:0000256" key="5">
    <source>
        <dbReference type="ARBA" id="ARBA00023002"/>
    </source>
</evidence>
<dbReference type="PANTHER" id="PTHR47950:SF49">
    <property type="entry name" value="CYTOCHROME P450"/>
    <property type="match status" value="1"/>
</dbReference>
<dbReference type="Gene3D" id="1.10.630.10">
    <property type="entry name" value="Cytochrome P450"/>
    <property type="match status" value="1"/>
</dbReference>
<dbReference type="InterPro" id="IPR002401">
    <property type="entry name" value="Cyt_P450_E_grp-I"/>
</dbReference>
<dbReference type="PROSITE" id="PS00086">
    <property type="entry name" value="CYTOCHROME_P450"/>
    <property type="match status" value="1"/>
</dbReference>
<dbReference type="GO" id="GO:0016705">
    <property type="term" value="F:oxidoreductase activity, acting on paired donors, with incorporation or reduction of molecular oxygen"/>
    <property type="evidence" value="ECO:0007669"/>
    <property type="project" value="InterPro"/>
</dbReference>
<comment type="caution">
    <text evidence="9">The sequence shown here is derived from an EMBL/GenBank/DDBJ whole genome shotgun (WGS) entry which is preliminary data.</text>
</comment>
<evidence type="ECO:0000256" key="2">
    <source>
        <dbReference type="ARBA" id="ARBA00010617"/>
    </source>
</evidence>
<evidence type="ECO:0000313" key="9">
    <source>
        <dbReference type="EMBL" id="RWR91180.1"/>
    </source>
</evidence>
<dbReference type="OrthoDB" id="6764281at2759"/>
<protein>
    <submittedName>
        <fullName evidence="9">Putative S-N-methylcoclaurine 3'-hydroxylase isozyme 2</fullName>
    </submittedName>
</protein>
<keyword evidence="3 7" id="KW-0349">Heme</keyword>
<keyword evidence="5 8" id="KW-0560">Oxidoreductase</keyword>
<evidence type="ECO:0000256" key="6">
    <source>
        <dbReference type="ARBA" id="ARBA00023004"/>
    </source>
</evidence>
<organism evidence="9 10">
    <name type="scientific">Cinnamomum micranthum f. kanehirae</name>
    <dbReference type="NCBI Taxonomy" id="337451"/>
    <lineage>
        <taxon>Eukaryota</taxon>
        <taxon>Viridiplantae</taxon>
        <taxon>Streptophyta</taxon>
        <taxon>Embryophyta</taxon>
        <taxon>Tracheophyta</taxon>
        <taxon>Spermatophyta</taxon>
        <taxon>Magnoliopsida</taxon>
        <taxon>Magnoliidae</taxon>
        <taxon>Laurales</taxon>
        <taxon>Lauraceae</taxon>
        <taxon>Cinnamomum</taxon>
    </lineage>
</organism>
<dbReference type="PRINTS" id="PR00463">
    <property type="entry name" value="EP450I"/>
</dbReference>
<evidence type="ECO:0000256" key="8">
    <source>
        <dbReference type="RuleBase" id="RU000461"/>
    </source>
</evidence>
<dbReference type="SUPFAM" id="SSF48264">
    <property type="entry name" value="Cytochrome P450"/>
    <property type="match status" value="1"/>
</dbReference>
<dbReference type="EMBL" id="QPKB01000008">
    <property type="protein sequence ID" value="RWR91180.1"/>
    <property type="molecule type" value="Genomic_DNA"/>
</dbReference>
<evidence type="ECO:0000256" key="1">
    <source>
        <dbReference type="ARBA" id="ARBA00001971"/>
    </source>
</evidence>
<dbReference type="GO" id="GO:0005506">
    <property type="term" value="F:iron ion binding"/>
    <property type="evidence" value="ECO:0007669"/>
    <property type="project" value="InterPro"/>
</dbReference>
<sequence>MTVINYNIPKGSQIIVSAYAIHRDPDTWERPLDYWPERFIGSELEYQGNHLQFFTFGAGTRICIGLPLGSRATRMVLETLVKWFDWELPNGMEPDKLPMIVIWAELADGSTSLCHT</sequence>
<keyword evidence="8" id="KW-0503">Monooxygenase</keyword>
<dbReference type="InterPro" id="IPR017972">
    <property type="entry name" value="Cyt_P450_CS"/>
</dbReference>
<feature type="binding site" description="axial binding residue" evidence="7">
    <location>
        <position position="63"/>
    </location>
    <ligand>
        <name>heme</name>
        <dbReference type="ChEBI" id="CHEBI:30413"/>
    </ligand>
    <ligandPart>
        <name>Fe</name>
        <dbReference type="ChEBI" id="CHEBI:18248"/>
    </ligandPart>
</feature>
<keyword evidence="10" id="KW-1185">Reference proteome</keyword>